<dbReference type="InterPro" id="IPR058532">
    <property type="entry name" value="YjbR/MT2646/Rv2570-like"/>
</dbReference>
<dbReference type="InterPro" id="IPR038056">
    <property type="entry name" value="YjbR-like_sf"/>
</dbReference>
<protein>
    <submittedName>
        <fullName evidence="1">Putative DNA-binding protein (MmcQ/YjbR family)</fullName>
    </submittedName>
</protein>
<sequence>MEMRERLLEFALSLPEAWEDEPWEGDTVAKVAKKIFVFLGSPDGFTVKLTSEAHGHAMTVEGAEPAGYGLGKSGWVSVPYSKAPGFEVLRDWVEESYRNVAPKRLVKLLDGQA</sequence>
<dbReference type="Proteomes" id="UP000530928">
    <property type="component" value="Unassembled WGS sequence"/>
</dbReference>
<proteinExistence type="predicted"/>
<keyword evidence="2" id="KW-1185">Reference proteome</keyword>
<dbReference type="GO" id="GO:0003677">
    <property type="term" value="F:DNA binding"/>
    <property type="evidence" value="ECO:0007669"/>
    <property type="project" value="UniProtKB-KW"/>
</dbReference>
<name>A0A7W0HQU7_9ACTN</name>
<gene>
    <name evidence="1" type="ORF">HNR30_003596</name>
</gene>
<evidence type="ECO:0000313" key="2">
    <source>
        <dbReference type="Proteomes" id="UP000530928"/>
    </source>
</evidence>
<organism evidence="1 2">
    <name type="scientific">Nonomuraea soli</name>
    <dbReference type="NCBI Taxonomy" id="1032476"/>
    <lineage>
        <taxon>Bacteria</taxon>
        <taxon>Bacillati</taxon>
        <taxon>Actinomycetota</taxon>
        <taxon>Actinomycetes</taxon>
        <taxon>Streptosporangiales</taxon>
        <taxon>Streptosporangiaceae</taxon>
        <taxon>Nonomuraea</taxon>
    </lineage>
</organism>
<evidence type="ECO:0000313" key="1">
    <source>
        <dbReference type="EMBL" id="MBA2892255.1"/>
    </source>
</evidence>
<dbReference type="Gene3D" id="3.90.1150.30">
    <property type="match status" value="1"/>
</dbReference>
<keyword evidence="1" id="KW-0238">DNA-binding</keyword>
<dbReference type="AlphaFoldDB" id="A0A7W0HQU7"/>
<dbReference type="SUPFAM" id="SSF142906">
    <property type="entry name" value="YjbR-like"/>
    <property type="match status" value="1"/>
</dbReference>
<dbReference type="Pfam" id="PF04237">
    <property type="entry name" value="YjbR"/>
    <property type="match status" value="1"/>
</dbReference>
<reference evidence="1 2" key="1">
    <citation type="submission" date="2020-07" db="EMBL/GenBank/DDBJ databases">
        <title>Genomic Encyclopedia of Type Strains, Phase IV (KMG-IV): sequencing the most valuable type-strain genomes for metagenomic binning, comparative biology and taxonomic classification.</title>
        <authorList>
            <person name="Goeker M."/>
        </authorList>
    </citation>
    <scope>NUCLEOTIDE SEQUENCE [LARGE SCALE GENOMIC DNA]</scope>
    <source>
        <strain evidence="1 2">DSM 45533</strain>
    </source>
</reference>
<comment type="caution">
    <text evidence="1">The sequence shown here is derived from an EMBL/GenBank/DDBJ whole genome shotgun (WGS) entry which is preliminary data.</text>
</comment>
<accession>A0A7W0HQU7</accession>
<dbReference type="EMBL" id="JACDUR010000003">
    <property type="protein sequence ID" value="MBA2892255.1"/>
    <property type="molecule type" value="Genomic_DNA"/>
</dbReference>